<reference evidence="2 3" key="1">
    <citation type="submission" date="2015-01" db="EMBL/GenBank/DDBJ databases">
        <title>The Genome Sequence of Capronia semiimmersa CBS27337.</title>
        <authorList>
            <consortium name="The Broad Institute Genomics Platform"/>
            <person name="Cuomo C."/>
            <person name="de Hoog S."/>
            <person name="Gorbushina A."/>
            <person name="Stielow B."/>
            <person name="Teixiera M."/>
            <person name="Abouelleil A."/>
            <person name="Chapman S.B."/>
            <person name="Priest M."/>
            <person name="Young S.K."/>
            <person name="Wortman J."/>
            <person name="Nusbaum C."/>
            <person name="Birren B."/>
        </authorList>
    </citation>
    <scope>NUCLEOTIDE SEQUENCE [LARGE SCALE GENOMIC DNA]</scope>
    <source>
        <strain evidence="2 3">CBS 27337</strain>
    </source>
</reference>
<dbReference type="AlphaFoldDB" id="A0A0D2G5D9"/>
<dbReference type="HOGENOM" id="CLU_1885501_0_0_1"/>
<dbReference type="EMBL" id="KN846959">
    <property type="protein sequence ID" value="KIW67234.1"/>
    <property type="molecule type" value="Genomic_DNA"/>
</dbReference>
<organism evidence="2 3">
    <name type="scientific">Phialophora macrospora</name>
    <dbReference type="NCBI Taxonomy" id="1851006"/>
    <lineage>
        <taxon>Eukaryota</taxon>
        <taxon>Fungi</taxon>
        <taxon>Dikarya</taxon>
        <taxon>Ascomycota</taxon>
        <taxon>Pezizomycotina</taxon>
        <taxon>Eurotiomycetes</taxon>
        <taxon>Chaetothyriomycetidae</taxon>
        <taxon>Chaetothyriales</taxon>
        <taxon>Herpotrichiellaceae</taxon>
        <taxon>Phialophora</taxon>
    </lineage>
</organism>
<evidence type="ECO:0000256" key="1">
    <source>
        <dbReference type="SAM" id="Phobius"/>
    </source>
</evidence>
<sequence length="135" mass="15134">MPKEITELDKLHQTETPNALPTVLSPVDEAMIVATEQFSPVGTFFCGDLLDYVIPPFCWVGSFSIIWFLTRVILSKSAFEWSLSFHKSRVIRKSTTCEAKIDGCVAVVRNEVGNHAAKDSEQGEHWTQRLSKCST</sequence>
<keyword evidence="3" id="KW-1185">Reference proteome</keyword>
<keyword evidence="1" id="KW-0812">Transmembrane</keyword>
<protein>
    <submittedName>
        <fullName evidence="2">Uncharacterized protein</fullName>
    </submittedName>
</protein>
<keyword evidence="1" id="KW-0472">Membrane</keyword>
<evidence type="ECO:0000313" key="2">
    <source>
        <dbReference type="EMBL" id="KIW67234.1"/>
    </source>
</evidence>
<accession>A0A0D2G5D9</accession>
<evidence type="ECO:0000313" key="3">
    <source>
        <dbReference type="Proteomes" id="UP000054266"/>
    </source>
</evidence>
<feature type="transmembrane region" description="Helical" evidence="1">
    <location>
        <begin position="52"/>
        <end position="74"/>
    </location>
</feature>
<gene>
    <name evidence="2" type="ORF">PV04_06499</name>
</gene>
<dbReference type="Proteomes" id="UP000054266">
    <property type="component" value="Unassembled WGS sequence"/>
</dbReference>
<keyword evidence="1" id="KW-1133">Transmembrane helix</keyword>
<proteinExistence type="predicted"/>
<name>A0A0D2G5D9_9EURO</name>